<dbReference type="GeneID" id="29124118"/>
<protein>
    <submittedName>
        <fullName evidence="1">Uncharacterized protein</fullName>
    </submittedName>
</protein>
<accession>A0A127KLU3</accession>
<dbReference type="KEGG" id="vg:29124118"/>
<dbReference type="OrthoDB" id="36779at10239"/>
<name>A0A127KLU3_9CAUD</name>
<dbReference type="EMBL" id="KU594605">
    <property type="protein sequence ID" value="AMO42896.1"/>
    <property type="molecule type" value="Genomic_DNA"/>
</dbReference>
<evidence type="ECO:0000313" key="1">
    <source>
        <dbReference type="EMBL" id="AMO42896.1"/>
    </source>
</evidence>
<sequence>MAEHYAEVVGIVLLLVFAATMFYQGTMIIRQHHGYSQRYIKRDIENMRRRVEELLKNDEDP</sequence>
<evidence type="ECO:0000313" key="2">
    <source>
        <dbReference type="Proteomes" id="UP000201797"/>
    </source>
</evidence>
<dbReference type="Proteomes" id="UP000201797">
    <property type="component" value="Segment"/>
</dbReference>
<organism evidence="1 2">
    <name type="scientific">Cyanophage S-RIM50</name>
    <dbReference type="NCBI Taxonomy" id="687803"/>
    <lineage>
        <taxon>Viruses</taxon>
        <taxon>Duplodnaviria</taxon>
        <taxon>Heunggongvirae</taxon>
        <taxon>Uroviricota</taxon>
        <taxon>Caudoviricetes</taxon>
        <taxon>Pantevenvirales</taxon>
        <taxon>Kyanoviridae</taxon>
        <taxon>Neptunevirus</taxon>
        <taxon>Neptunevirus srim50</taxon>
    </lineage>
</organism>
<reference evidence="1 2" key="1">
    <citation type="submission" date="2016-01" db="EMBL/GenBank/DDBJ databases">
        <title>The genomic content and context of auxiliary metabolic genes in marine cyanophages.</title>
        <authorList>
            <person name="Marston M.F."/>
            <person name="Martiny J.B.H."/>
            <person name="Crummett L.T."/>
        </authorList>
    </citation>
    <scope>NUCLEOTIDE SEQUENCE [LARGE SCALE GENOMIC DNA]</scope>
    <source>
        <strain evidence="1">RW_29_0704</strain>
    </source>
</reference>
<dbReference type="RefSeq" id="YP_009302195.1">
    <property type="nucleotide sequence ID" value="NC_031242.1"/>
</dbReference>
<proteinExistence type="predicted"/>
<keyword evidence="2" id="KW-1185">Reference proteome</keyword>
<gene>
    <name evidence="1" type="ORF">R290704_114</name>
</gene>